<dbReference type="SUPFAM" id="SSF103473">
    <property type="entry name" value="MFS general substrate transporter"/>
    <property type="match status" value="1"/>
</dbReference>
<gene>
    <name evidence="8" type="primary">LOC110759969</name>
</gene>
<dbReference type="InterPro" id="IPR036259">
    <property type="entry name" value="MFS_trans_sf"/>
</dbReference>
<dbReference type="InterPro" id="IPR000109">
    <property type="entry name" value="POT_fam"/>
</dbReference>
<evidence type="ECO:0000256" key="1">
    <source>
        <dbReference type="ARBA" id="ARBA00004141"/>
    </source>
</evidence>
<feature type="transmembrane region" description="Helical" evidence="6">
    <location>
        <begin position="408"/>
        <end position="429"/>
    </location>
</feature>
<evidence type="ECO:0000256" key="5">
    <source>
        <dbReference type="ARBA" id="ARBA00023136"/>
    </source>
</evidence>
<evidence type="ECO:0000256" key="4">
    <source>
        <dbReference type="ARBA" id="ARBA00022989"/>
    </source>
</evidence>
<dbReference type="GO" id="GO:0022857">
    <property type="term" value="F:transmembrane transporter activity"/>
    <property type="evidence" value="ECO:0007669"/>
    <property type="project" value="InterPro"/>
</dbReference>
<evidence type="ECO:0000256" key="3">
    <source>
        <dbReference type="ARBA" id="ARBA00022692"/>
    </source>
</evidence>
<sequence>MGIGVNLVTYLVGTMHLPSSTSANIVTDFVGTSFLLCLLGGFLADSFLGRYNTIAIFASIQTLGMVALAIAVKLPQLRPPLCHATAASNNCKQANGFQMGIFYLALYTIGLGIGGLKSSVSGFGTDQFDEKDDKEKAQMAYFFNRFFLFISTGTLVAVTILVYIQDEVDRSLAYGICSISMFIAILLFLAGTRRYRYKKSSGSPIVQILQVIVAAIRKRKMTTPVDANSLHENSHEASRIDHTDQFRFLDKAAILAQGDFEERNAAGSSSPNPWKLRSVTRVEEVKMMVRLVPIWATTIMFWTAYAQMITFSVEQASTMQRSIGKFQIPAGSLTVFFVLAIMITLAFYDRLIMPLWKKWNGQPGFTNLQRMAIGLVLSTIGMAVAALSERKRLSVARAMGGTTKTLPISVFLLIPQFFLVGSGEAFIYTGQLDFFITKSPKGMKTMSTGLFLSTLSLGFFISSFLVSIVKAVTGSKDGQGWLTDNINYGRLDCFYGLLTVLSVINFVVYLVCARWYKTHEQYPPALQMTSTTDKANGSSAEDRC</sequence>
<dbReference type="RefSeq" id="XP_021817811.1">
    <property type="nucleotide sequence ID" value="XM_021962119.1"/>
</dbReference>
<feature type="transmembrane region" description="Helical" evidence="6">
    <location>
        <begin position="450"/>
        <end position="473"/>
    </location>
</feature>
<evidence type="ECO:0000313" key="7">
    <source>
        <dbReference type="Proteomes" id="UP000515124"/>
    </source>
</evidence>
<feature type="transmembrane region" description="Helical" evidence="6">
    <location>
        <begin position="368"/>
        <end position="388"/>
    </location>
</feature>
<dbReference type="GO" id="GO:0016020">
    <property type="term" value="C:membrane"/>
    <property type="evidence" value="ECO:0007669"/>
    <property type="project" value="UniProtKB-SubCell"/>
</dbReference>
<organism evidence="7 8">
    <name type="scientific">Prunus avium</name>
    <name type="common">Cherry</name>
    <name type="synonym">Cerasus avium</name>
    <dbReference type="NCBI Taxonomy" id="42229"/>
    <lineage>
        <taxon>Eukaryota</taxon>
        <taxon>Viridiplantae</taxon>
        <taxon>Streptophyta</taxon>
        <taxon>Embryophyta</taxon>
        <taxon>Tracheophyta</taxon>
        <taxon>Spermatophyta</taxon>
        <taxon>Magnoliopsida</taxon>
        <taxon>eudicotyledons</taxon>
        <taxon>Gunneridae</taxon>
        <taxon>Pentapetalae</taxon>
        <taxon>rosids</taxon>
        <taxon>fabids</taxon>
        <taxon>Rosales</taxon>
        <taxon>Rosaceae</taxon>
        <taxon>Amygdaloideae</taxon>
        <taxon>Amygdaleae</taxon>
        <taxon>Prunus</taxon>
    </lineage>
</organism>
<feature type="transmembrane region" description="Helical" evidence="6">
    <location>
        <begin position="51"/>
        <end position="71"/>
    </location>
</feature>
<dbReference type="InterPro" id="IPR018456">
    <property type="entry name" value="PTR2_symporter_CS"/>
</dbReference>
<dbReference type="Gene3D" id="1.20.1250.20">
    <property type="entry name" value="MFS general substrate transporter like domains"/>
    <property type="match status" value="1"/>
</dbReference>
<comment type="subcellular location">
    <subcellularLocation>
        <location evidence="1">Membrane</location>
        <topology evidence="1">Multi-pass membrane protein</topology>
    </subcellularLocation>
</comment>
<feature type="transmembrane region" description="Helical" evidence="6">
    <location>
        <begin position="493"/>
        <end position="512"/>
    </location>
</feature>
<feature type="transmembrane region" description="Helical" evidence="6">
    <location>
        <begin position="171"/>
        <end position="190"/>
    </location>
</feature>
<protein>
    <submittedName>
        <fullName evidence="8">Protein NRT1/ PTR FAMILY 6.2-like</fullName>
    </submittedName>
</protein>
<keyword evidence="7" id="KW-1185">Reference proteome</keyword>
<feature type="transmembrane region" description="Helical" evidence="6">
    <location>
        <begin position="146"/>
        <end position="165"/>
    </location>
</feature>
<dbReference type="KEGG" id="pavi:110759969"/>
<feature type="transmembrane region" description="Helical" evidence="6">
    <location>
        <begin position="326"/>
        <end position="348"/>
    </location>
</feature>
<dbReference type="PROSITE" id="PS01022">
    <property type="entry name" value="PTR2_1"/>
    <property type="match status" value="1"/>
</dbReference>
<name>A0A6P5SVZ8_PRUAV</name>
<dbReference type="Pfam" id="PF00854">
    <property type="entry name" value="PTR2"/>
    <property type="match status" value="1"/>
</dbReference>
<dbReference type="AlphaFoldDB" id="A0A6P5SVZ8"/>
<proteinExistence type="inferred from homology"/>
<accession>A0A6P5SVZ8</accession>
<evidence type="ECO:0000256" key="2">
    <source>
        <dbReference type="ARBA" id="ARBA00005982"/>
    </source>
</evidence>
<comment type="similarity">
    <text evidence="2">Belongs to the major facilitator superfamily. Proton-dependent oligopeptide transporter (POT/PTR) (TC 2.A.17) family.</text>
</comment>
<keyword evidence="3 6" id="KW-0812">Transmembrane</keyword>
<dbReference type="GO" id="GO:0006857">
    <property type="term" value="P:oligopeptide transport"/>
    <property type="evidence" value="ECO:0007669"/>
    <property type="project" value="InterPro"/>
</dbReference>
<feature type="transmembrane region" description="Helical" evidence="6">
    <location>
        <begin position="287"/>
        <end position="306"/>
    </location>
</feature>
<reference evidence="8" key="1">
    <citation type="submission" date="2025-08" db="UniProtKB">
        <authorList>
            <consortium name="RefSeq"/>
        </authorList>
    </citation>
    <scope>IDENTIFICATION</scope>
</reference>
<evidence type="ECO:0000313" key="8">
    <source>
        <dbReference type="RefSeq" id="XP_021817811.1"/>
    </source>
</evidence>
<dbReference type="GeneID" id="110759969"/>
<feature type="transmembrane region" description="Helical" evidence="6">
    <location>
        <begin position="25"/>
        <end position="44"/>
    </location>
</feature>
<evidence type="ECO:0000256" key="6">
    <source>
        <dbReference type="SAM" id="Phobius"/>
    </source>
</evidence>
<dbReference type="Proteomes" id="UP000515124">
    <property type="component" value="Unplaced"/>
</dbReference>
<feature type="transmembrane region" description="Helical" evidence="6">
    <location>
        <begin position="101"/>
        <end position="125"/>
    </location>
</feature>
<dbReference type="PANTHER" id="PTHR11654">
    <property type="entry name" value="OLIGOPEPTIDE TRANSPORTER-RELATED"/>
    <property type="match status" value="1"/>
</dbReference>
<keyword evidence="5 6" id="KW-0472">Membrane</keyword>
<keyword evidence="4 6" id="KW-1133">Transmembrane helix</keyword>